<feature type="domain" description="ABC3 transporter permease C-terminal" evidence="8">
    <location>
        <begin position="268"/>
        <end position="381"/>
    </location>
</feature>
<comment type="similarity">
    <text evidence="6">Belongs to the ABC-4 integral membrane protein family.</text>
</comment>
<dbReference type="InterPro" id="IPR025857">
    <property type="entry name" value="MacB_PCD"/>
</dbReference>
<dbReference type="Pfam" id="PF12704">
    <property type="entry name" value="MacB_PCD"/>
    <property type="match status" value="1"/>
</dbReference>
<name>A0ABY5BUA7_9LACO</name>
<accession>A0ABY5BUA7</accession>
<evidence type="ECO:0000256" key="2">
    <source>
        <dbReference type="ARBA" id="ARBA00022475"/>
    </source>
</evidence>
<keyword evidence="11" id="KW-1185">Reference proteome</keyword>
<feature type="transmembrane region" description="Helical" evidence="7">
    <location>
        <begin position="352"/>
        <end position="372"/>
    </location>
</feature>
<dbReference type="EMBL" id="CP097118">
    <property type="protein sequence ID" value="USS88235.1"/>
    <property type="molecule type" value="Genomic_DNA"/>
</dbReference>
<feature type="transmembrane region" description="Helical" evidence="7">
    <location>
        <begin position="262"/>
        <end position="283"/>
    </location>
</feature>
<keyword evidence="4 7" id="KW-1133">Transmembrane helix</keyword>
<dbReference type="InterPro" id="IPR050250">
    <property type="entry name" value="Macrolide_Exporter_MacB"/>
</dbReference>
<dbReference type="Pfam" id="PF02687">
    <property type="entry name" value="FtsX"/>
    <property type="match status" value="1"/>
</dbReference>
<keyword evidence="3 7" id="KW-0812">Transmembrane</keyword>
<feature type="transmembrane region" description="Helical" evidence="7">
    <location>
        <begin position="321"/>
        <end position="346"/>
    </location>
</feature>
<feature type="transmembrane region" description="Helical" evidence="7">
    <location>
        <begin position="25"/>
        <end position="45"/>
    </location>
</feature>
<comment type="subcellular location">
    <subcellularLocation>
        <location evidence="1">Cell membrane</location>
        <topology evidence="1">Multi-pass membrane protein</topology>
    </subcellularLocation>
</comment>
<dbReference type="PANTHER" id="PTHR30572">
    <property type="entry name" value="MEMBRANE COMPONENT OF TRANSPORTER-RELATED"/>
    <property type="match status" value="1"/>
</dbReference>
<evidence type="ECO:0000259" key="8">
    <source>
        <dbReference type="Pfam" id="PF02687"/>
    </source>
</evidence>
<evidence type="ECO:0000256" key="6">
    <source>
        <dbReference type="ARBA" id="ARBA00038076"/>
    </source>
</evidence>
<evidence type="ECO:0000313" key="10">
    <source>
        <dbReference type="EMBL" id="USS88235.1"/>
    </source>
</evidence>
<evidence type="ECO:0000256" key="1">
    <source>
        <dbReference type="ARBA" id="ARBA00004651"/>
    </source>
</evidence>
<keyword evidence="2" id="KW-1003">Cell membrane</keyword>
<sequence>MRIKKIKSISLTSFKALFNNKGRNFLTIIGIIIGIGAVITIMSVGNGLKEKANSFGSSGNADGQVLVQDRNNDINGSSYFTNSDLNLIKSLPGIRKVKKINSDMPVSIKVKIGNKYTDQNATIRNNNEGFEVIKGSEINRSSFDIGSNHILISNKLNKKLKKYSHGQKIIFINQKGYTIDGVFSSNSEADVLIPQKTYIKNYGNNPNQDTINLYINEGFNKDSTLKRVVKTLKTKSINRSTSDFKIVNKNAGMKFLGKIIDYITYFIIFVASISLFIAGIGVMNTMYMTISERSQEIGIRRAFGATKNDIRFQFLLESSMLTLTGGLGGIMLGEGFCYIIGLFAPFKPITSLQAILISVGVSVSIGIIFGIIPANTAARKNLIDIL</sequence>
<evidence type="ECO:0000256" key="7">
    <source>
        <dbReference type="SAM" id="Phobius"/>
    </source>
</evidence>
<evidence type="ECO:0000256" key="4">
    <source>
        <dbReference type="ARBA" id="ARBA00022989"/>
    </source>
</evidence>
<dbReference type="RefSeq" id="WP_252797521.1">
    <property type="nucleotide sequence ID" value="NZ_CP097118.1"/>
</dbReference>
<dbReference type="PANTHER" id="PTHR30572:SF4">
    <property type="entry name" value="ABC TRANSPORTER PERMEASE YTRF"/>
    <property type="match status" value="1"/>
</dbReference>
<keyword evidence="5 7" id="KW-0472">Membrane</keyword>
<evidence type="ECO:0000259" key="9">
    <source>
        <dbReference type="Pfam" id="PF12704"/>
    </source>
</evidence>
<evidence type="ECO:0000256" key="5">
    <source>
        <dbReference type="ARBA" id="ARBA00023136"/>
    </source>
</evidence>
<evidence type="ECO:0000313" key="11">
    <source>
        <dbReference type="Proteomes" id="UP001057025"/>
    </source>
</evidence>
<reference evidence="10" key="1">
    <citation type="submission" date="2022-05" db="EMBL/GenBank/DDBJ databases">
        <authorList>
            <person name="Oliphant S.A."/>
            <person name="Watson-Haigh N.S."/>
            <person name="Sumby K.M."/>
            <person name="Gardner J.M."/>
            <person name="Jiranek V."/>
        </authorList>
    </citation>
    <scope>NUCLEOTIDE SEQUENCE</scope>
    <source>
        <strain evidence="10">KI11_C11</strain>
    </source>
</reference>
<gene>
    <name evidence="10" type="ORF">M3M39_01795</name>
</gene>
<feature type="domain" description="MacB-like periplasmic core" evidence="9">
    <location>
        <begin position="25"/>
        <end position="228"/>
    </location>
</feature>
<organism evidence="10 11">
    <name type="scientific">Fructilactobacillus hinvesii</name>
    <dbReference type="NCBI Taxonomy" id="2940300"/>
    <lineage>
        <taxon>Bacteria</taxon>
        <taxon>Bacillati</taxon>
        <taxon>Bacillota</taxon>
        <taxon>Bacilli</taxon>
        <taxon>Lactobacillales</taxon>
        <taxon>Lactobacillaceae</taxon>
        <taxon>Fructilactobacillus</taxon>
    </lineage>
</organism>
<evidence type="ECO:0000256" key="3">
    <source>
        <dbReference type="ARBA" id="ARBA00022692"/>
    </source>
</evidence>
<protein>
    <submittedName>
        <fullName evidence="10">ABC transporter permease</fullName>
    </submittedName>
</protein>
<proteinExistence type="inferred from homology"/>
<dbReference type="InterPro" id="IPR003838">
    <property type="entry name" value="ABC3_permease_C"/>
</dbReference>
<dbReference type="Proteomes" id="UP001057025">
    <property type="component" value="Chromosome"/>
</dbReference>